<dbReference type="PANTHER" id="PTHR43808">
    <property type="entry name" value="ACETYLORNITHINE DEACETYLASE"/>
    <property type="match status" value="1"/>
</dbReference>
<keyword evidence="2" id="KW-0378">Hydrolase</keyword>
<dbReference type="Gene3D" id="3.40.630.10">
    <property type="entry name" value="Zn peptidases"/>
    <property type="match status" value="1"/>
</dbReference>
<gene>
    <name evidence="3" type="ORF">HMPREF1090_02805</name>
</gene>
<protein>
    <recommendedName>
        <fullName evidence="5">Peptidase M20 dimerisation domain-containing protein</fullName>
    </recommendedName>
</protein>
<dbReference type="PANTHER" id="PTHR43808:SF31">
    <property type="entry name" value="N-ACETYL-L-CITRULLINE DEACETYLASE"/>
    <property type="match status" value="1"/>
</dbReference>
<evidence type="ECO:0008006" key="5">
    <source>
        <dbReference type="Google" id="ProtNLM"/>
    </source>
</evidence>
<evidence type="ECO:0000256" key="1">
    <source>
        <dbReference type="ARBA" id="ARBA00022723"/>
    </source>
</evidence>
<dbReference type="GO" id="GO:0008777">
    <property type="term" value="F:acetylornithine deacetylase activity"/>
    <property type="evidence" value="ECO:0007669"/>
    <property type="project" value="TreeGrafter"/>
</dbReference>
<dbReference type="GO" id="GO:0006526">
    <property type="term" value="P:L-arginine biosynthetic process"/>
    <property type="evidence" value="ECO:0007669"/>
    <property type="project" value="TreeGrafter"/>
</dbReference>
<dbReference type="Proteomes" id="UP000013085">
    <property type="component" value="Unassembled WGS sequence"/>
</dbReference>
<organism evidence="3 4">
    <name type="scientific">[Clostridium] clostridioforme 90A8</name>
    <dbReference type="NCBI Taxonomy" id="999408"/>
    <lineage>
        <taxon>Bacteria</taxon>
        <taxon>Bacillati</taxon>
        <taxon>Bacillota</taxon>
        <taxon>Clostridia</taxon>
        <taxon>Lachnospirales</taxon>
        <taxon>Lachnospiraceae</taxon>
        <taxon>Enterocloster</taxon>
    </lineage>
</organism>
<accession>A0A0E2HA02</accession>
<sequence>MDSLAIPQDFSVEDNGHIVVKAAGKTAHAAFPEGSDSAAVRLARVMAGAPFLTEKEKACFRFPDQGFADYYGEGMGIGFEDGLSGRLTLVGGMARTERGRFIQNFNIRYPVTADAEALVRQMSAIAGTYGWTLAWSRDNPPCVIDPESPVVRELTSLCCQVLGAEAEACSMDGGTYARKLPNAVAFGPGIRGQKKPCPPGHGGGQPDECVKIENLTNAMEIYIEALKRLDVLIGG</sequence>
<dbReference type="PATRIC" id="fig|999408.3.peg.3027"/>
<evidence type="ECO:0000256" key="2">
    <source>
        <dbReference type="ARBA" id="ARBA00022801"/>
    </source>
</evidence>
<dbReference type="HOGENOM" id="CLU_1178584_0_0_9"/>
<proteinExistence type="predicted"/>
<dbReference type="SUPFAM" id="SSF53187">
    <property type="entry name" value="Zn-dependent exopeptidases"/>
    <property type="match status" value="1"/>
</dbReference>
<evidence type="ECO:0000313" key="4">
    <source>
        <dbReference type="Proteomes" id="UP000013085"/>
    </source>
</evidence>
<dbReference type="EMBL" id="AGYR01000030">
    <property type="protein sequence ID" value="ENZ13601.1"/>
    <property type="molecule type" value="Genomic_DNA"/>
</dbReference>
<dbReference type="InterPro" id="IPR050072">
    <property type="entry name" value="Peptidase_M20A"/>
</dbReference>
<dbReference type="InterPro" id="IPR036264">
    <property type="entry name" value="Bact_exopeptidase_dim_dom"/>
</dbReference>
<dbReference type="AlphaFoldDB" id="A0A0E2HA02"/>
<reference evidence="3 4" key="1">
    <citation type="submission" date="2013-01" db="EMBL/GenBank/DDBJ databases">
        <title>The Genome Sequence of Clostridium clostridioforme 90A8.</title>
        <authorList>
            <consortium name="The Broad Institute Genome Sequencing Platform"/>
            <person name="Earl A."/>
            <person name="Ward D."/>
            <person name="Feldgarden M."/>
            <person name="Gevers D."/>
            <person name="Courvalin P."/>
            <person name="Lambert T."/>
            <person name="Walker B."/>
            <person name="Young S.K."/>
            <person name="Zeng Q."/>
            <person name="Gargeya S."/>
            <person name="Fitzgerald M."/>
            <person name="Haas B."/>
            <person name="Abouelleil A."/>
            <person name="Alvarado L."/>
            <person name="Arachchi H.M."/>
            <person name="Berlin A.M."/>
            <person name="Chapman S.B."/>
            <person name="Dewar J."/>
            <person name="Goldberg J."/>
            <person name="Griggs A."/>
            <person name="Gujja S."/>
            <person name="Hansen M."/>
            <person name="Howarth C."/>
            <person name="Imamovic A."/>
            <person name="Larimer J."/>
            <person name="McCowan C."/>
            <person name="Murphy C."/>
            <person name="Neiman D."/>
            <person name="Pearson M."/>
            <person name="Priest M."/>
            <person name="Roberts A."/>
            <person name="Saif S."/>
            <person name="Shea T."/>
            <person name="Sisk P."/>
            <person name="Sykes S."/>
            <person name="Wortman J."/>
            <person name="Nusbaum C."/>
            <person name="Birren B."/>
        </authorList>
    </citation>
    <scope>NUCLEOTIDE SEQUENCE [LARGE SCALE GENOMIC DNA]</scope>
    <source>
        <strain evidence="3 4">90A8</strain>
    </source>
</reference>
<dbReference type="SUPFAM" id="SSF55031">
    <property type="entry name" value="Bacterial exopeptidase dimerisation domain"/>
    <property type="match status" value="1"/>
</dbReference>
<dbReference type="RefSeq" id="WP_002595990.1">
    <property type="nucleotide sequence ID" value="NZ_KB851022.1"/>
</dbReference>
<keyword evidence="1" id="KW-0479">Metal-binding</keyword>
<evidence type="ECO:0000313" key="3">
    <source>
        <dbReference type="EMBL" id="ENZ13601.1"/>
    </source>
</evidence>
<name>A0A0E2HA02_9FIRM</name>
<comment type="caution">
    <text evidence="3">The sequence shown here is derived from an EMBL/GenBank/DDBJ whole genome shotgun (WGS) entry which is preliminary data.</text>
</comment>